<dbReference type="PRINTS" id="PR00368">
    <property type="entry name" value="FADPNR"/>
</dbReference>
<proteinExistence type="predicted"/>
<dbReference type="InterPro" id="IPR023753">
    <property type="entry name" value="FAD/NAD-binding_dom"/>
</dbReference>
<name>A0A0E2ZMA7_9GAMM</name>
<accession>A0A0E2ZMA7</accession>
<evidence type="ECO:0000313" key="3">
    <source>
        <dbReference type="Proteomes" id="UP000028839"/>
    </source>
</evidence>
<organism evidence="2 3">
    <name type="scientific">Nitrosococcus oceani C-27</name>
    <dbReference type="NCBI Taxonomy" id="314279"/>
    <lineage>
        <taxon>Bacteria</taxon>
        <taxon>Pseudomonadati</taxon>
        <taxon>Pseudomonadota</taxon>
        <taxon>Gammaproteobacteria</taxon>
        <taxon>Chromatiales</taxon>
        <taxon>Chromatiaceae</taxon>
        <taxon>Nitrosococcus</taxon>
    </lineage>
</organism>
<sequence>MDEVIFLSVFARMRGRMAADNAPTLEGTAFSELFQVAGLEVLDKQFLNLLKREDSELYQHLARYRQAPEPLPPVAESKLLLALAPHLEDFLASFFGIEEPLAVSRSATLSHDPVMAFKKEWVLRRGRRYRKPIEQPFSALDRWLSGQLQKAGLAEFDREGAVAQWAQRLLQDQENNGEAIEALTQWCALALTDPEGRQAVASWTSFHLPRKVDHARLVPLEHREEDSLQRLQADPATFRRRDGFKLTDPRMPARAVQGEVHYCIYCHEHDGDFCSKGFPEKKDQPELGFKTDPLGVILTGCPVEEKISEMHALKREGRTIAALAVAMVDNPMVPATGHRICNDCMKSCIYQKQDPVDIPQIETRVLTDVLDLPWGVEIYDLLTRWNPLRQRQFLPQPYNGHKVLVVGMGPAGFTMVHHLTMEGCTVVGIDGLKMEPLPESLVKQPIRDWSTLRESLDERILLGFGGVAEYGITVRWDKNFLKLIYLSLLRRPLFQAFGGVRLGGTLTLEDAWQLGFDHACIATGAGLPRVIPMGNSLARGMRQASDFLMALQLTGAGKENSLANLQVRLPAVVIGGGLTAIDTATEVQAYYIKQVEKILTRYEKLAAARGEEQVRAGLGEEDEAILEEFLTHGRLVRAERQRAAQAGEAPDFIPLLHAWGGVTLAYRKGLNASPAYQRNHEEVIQAMEEGLYYAEGLEPLRAELDKYDHVAALVCRRMKQEEGRWLGTREEVTLPARAVFIAAGTKPNTIYEHEHSGSLELEADHFLPHVEHAEGLQPVQVAEHCKSEEFGPFTSYQQDHRMVTFVGDTHPVFQGSVVKAIASSKRSYPQVMAALALRPPGNKDDYSIFQAQIADLLTPRVSQVNCSNPAVVEVWVRAPLAARNFRPGQFFRLQSFESTSPEIEGTRLQIPLLTVSGTGVKDDQIRLMVLQWGVGPRLVGRLQPGDPLVLMGPTGAPTDIPQGETVLVVAGRWGAAVMLDIGPALRAAGNRVLYVAAFGSASELDHQDELEMAADQIIWCTAREPKITPRRPQDLSVVETDMVALLQRYGASELGTHDGGRYLSLAAVNRFLVMGSTGLLRGFQGALKERLKEVFRPDLKAIGMVGSPMQCMLKGVCAQCLQWQIDPETGKRTRAVFSCAEQEQPLSWIDIDNLVARQTQNRLPDRLAAQWLDYILSQESPKTRNN</sequence>
<comment type="caution">
    <text evidence="2">The sequence shown here is derived from an EMBL/GenBank/DDBJ whole genome shotgun (WGS) entry which is preliminary data.</text>
</comment>
<dbReference type="CDD" id="cd06192">
    <property type="entry name" value="DHOD_e_trans_like"/>
    <property type="match status" value="1"/>
</dbReference>
<dbReference type="Pfam" id="PF07992">
    <property type="entry name" value="Pyr_redox_2"/>
    <property type="match status" value="1"/>
</dbReference>
<dbReference type="InterPro" id="IPR009051">
    <property type="entry name" value="Helical_ferredxn"/>
</dbReference>
<dbReference type="GO" id="GO:0051536">
    <property type="term" value="F:iron-sulfur cluster binding"/>
    <property type="evidence" value="ECO:0007669"/>
    <property type="project" value="InterPro"/>
</dbReference>
<evidence type="ECO:0000313" key="2">
    <source>
        <dbReference type="EMBL" id="KFI19502.1"/>
    </source>
</evidence>
<dbReference type="HOGENOM" id="CLU_006653_0_0_6"/>
<dbReference type="EMBL" id="JPGN01000051">
    <property type="protein sequence ID" value="KFI19502.1"/>
    <property type="molecule type" value="Genomic_DNA"/>
</dbReference>
<dbReference type="SUPFAM" id="SSF51971">
    <property type="entry name" value="Nucleotide-binding domain"/>
    <property type="match status" value="1"/>
</dbReference>
<dbReference type="InterPro" id="IPR017938">
    <property type="entry name" value="Riboflavin_synthase-like_b-brl"/>
</dbReference>
<reference evidence="2 3" key="1">
    <citation type="submission" date="2014-07" db="EMBL/GenBank/DDBJ databases">
        <title>Comparative analysis of Nitrosococcus oceani genome inventories of strains from Pacific and Atlantic gyres.</title>
        <authorList>
            <person name="Lim C.K."/>
            <person name="Wang L."/>
            <person name="Sayavedra-Soto L.A."/>
            <person name="Klotz M.G."/>
        </authorList>
    </citation>
    <scope>NUCLEOTIDE SEQUENCE [LARGE SCALE GENOMIC DNA]</scope>
    <source>
        <strain evidence="2 3">C-27</strain>
    </source>
</reference>
<dbReference type="SUPFAM" id="SSF63380">
    <property type="entry name" value="Riboflavin synthase domain-like"/>
    <property type="match status" value="1"/>
</dbReference>
<evidence type="ECO:0000259" key="1">
    <source>
        <dbReference type="Pfam" id="PF07992"/>
    </source>
</evidence>
<dbReference type="Proteomes" id="UP000028839">
    <property type="component" value="Unassembled WGS sequence"/>
</dbReference>
<gene>
    <name evidence="2" type="ORF">IB75_08370</name>
</gene>
<dbReference type="Gene3D" id="2.40.30.10">
    <property type="entry name" value="Translation factors"/>
    <property type="match status" value="1"/>
</dbReference>
<feature type="domain" description="FAD/NAD(P)-binding" evidence="1">
    <location>
        <begin position="402"/>
        <end position="599"/>
    </location>
</feature>
<protein>
    <submittedName>
        <fullName evidence="2">Pyridine nucleotide-disulfide oxidoreductase</fullName>
    </submittedName>
</protein>
<dbReference type="GO" id="GO:0016491">
    <property type="term" value="F:oxidoreductase activity"/>
    <property type="evidence" value="ECO:0007669"/>
    <property type="project" value="InterPro"/>
</dbReference>
<dbReference type="AlphaFoldDB" id="A0A0E2ZMA7"/>
<dbReference type="InterPro" id="IPR036188">
    <property type="entry name" value="FAD/NAD-bd_sf"/>
</dbReference>
<dbReference type="Gene3D" id="1.10.1060.10">
    <property type="entry name" value="Alpha-helical ferredoxin"/>
    <property type="match status" value="1"/>
</dbReference>
<dbReference type="Gene3D" id="3.50.50.60">
    <property type="entry name" value="FAD/NAD(P)-binding domain"/>
    <property type="match status" value="3"/>
</dbReference>